<dbReference type="Gene3D" id="1.20.1250.20">
    <property type="entry name" value="MFS general substrate transporter like domains"/>
    <property type="match status" value="1"/>
</dbReference>
<dbReference type="InterPro" id="IPR020846">
    <property type="entry name" value="MFS_dom"/>
</dbReference>
<dbReference type="RefSeq" id="WP_083031336.1">
    <property type="nucleotide sequence ID" value="NZ_AP022618.1"/>
</dbReference>
<protein>
    <submittedName>
        <fullName evidence="5">MFS transporter</fullName>
    </submittedName>
</protein>
<evidence type="ECO:0000256" key="4">
    <source>
        <dbReference type="ARBA" id="ARBA00023136"/>
    </source>
</evidence>
<evidence type="ECO:0000256" key="1">
    <source>
        <dbReference type="ARBA" id="ARBA00004651"/>
    </source>
</evidence>
<dbReference type="PANTHER" id="PTHR42718">
    <property type="entry name" value="MAJOR FACILITATOR SUPERFAMILY MULTIDRUG TRANSPORTER MFSC"/>
    <property type="match status" value="1"/>
</dbReference>
<dbReference type="PROSITE" id="PS50850">
    <property type="entry name" value="MFS"/>
    <property type="match status" value="1"/>
</dbReference>
<reference evidence="5 6" key="1">
    <citation type="submission" date="2016-12" db="EMBL/GenBank/DDBJ databases">
        <title>The new phylogeny of genus Mycobacterium.</title>
        <authorList>
            <person name="Tortoli E."/>
            <person name="Trovato A."/>
            <person name="Cirillo D.M."/>
        </authorList>
    </citation>
    <scope>NUCLEOTIDE SEQUENCE [LARGE SCALE GENOMIC DNA]</scope>
    <source>
        <strain evidence="5 6">DSM 45130</strain>
    </source>
</reference>
<organism evidence="5 6">
    <name type="scientific">Mycolicibacterium insubricum</name>
    <dbReference type="NCBI Taxonomy" id="444597"/>
    <lineage>
        <taxon>Bacteria</taxon>
        <taxon>Bacillati</taxon>
        <taxon>Actinomycetota</taxon>
        <taxon>Actinomycetes</taxon>
        <taxon>Mycobacteriales</taxon>
        <taxon>Mycobacteriaceae</taxon>
        <taxon>Mycolicibacterium</taxon>
    </lineage>
</organism>
<dbReference type="OrthoDB" id="9781469at2"/>
<comment type="caution">
    <text evidence="5">The sequence shown here is derived from an EMBL/GenBank/DDBJ whole genome shotgun (WGS) entry which is preliminary data.</text>
</comment>
<gene>
    <name evidence="5" type="ORF">BST26_12465</name>
</gene>
<dbReference type="InterPro" id="IPR011701">
    <property type="entry name" value="MFS"/>
</dbReference>
<dbReference type="GO" id="GO:0005886">
    <property type="term" value="C:plasma membrane"/>
    <property type="evidence" value="ECO:0007669"/>
    <property type="project" value="UniProtKB-SubCell"/>
</dbReference>
<keyword evidence="4" id="KW-0472">Membrane</keyword>
<dbReference type="InterPro" id="IPR036259">
    <property type="entry name" value="MFS_trans_sf"/>
</dbReference>
<keyword evidence="2" id="KW-0812">Transmembrane</keyword>
<dbReference type="PANTHER" id="PTHR42718:SF42">
    <property type="entry name" value="EXPORT PROTEIN"/>
    <property type="match status" value="1"/>
</dbReference>
<keyword evidence="3" id="KW-1133">Transmembrane helix</keyword>
<proteinExistence type="predicted"/>
<comment type="subcellular location">
    <subcellularLocation>
        <location evidence="1">Cell membrane</location>
        <topology evidence="1">Multi-pass membrane protein</topology>
    </subcellularLocation>
</comment>
<keyword evidence="6" id="KW-1185">Reference proteome</keyword>
<evidence type="ECO:0000256" key="3">
    <source>
        <dbReference type="ARBA" id="ARBA00022989"/>
    </source>
</evidence>
<dbReference type="SUPFAM" id="SSF103473">
    <property type="entry name" value="MFS general substrate transporter"/>
    <property type="match status" value="1"/>
</dbReference>
<evidence type="ECO:0000313" key="5">
    <source>
        <dbReference type="EMBL" id="ORA69921.1"/>
    </source>
</evidence>
<dbReference type="STRING" id="444597.BST26_12465"/>
<name>A0A1X0DC16_9MYCO</name>
<dbReference type="CDD" id="cd17321">
    <property type="entry name" value="MFS_MMR_MDR_like"/>
    <property type="match status" value="1"/>
</dbReference>
<dbReference type="EMBL" id="MVHS01000027">
    <property type="protein sequence ID" value="ORA69921.1"/>
    <property type="molecule type" value="Genomic_DNA"/>
</dbReference>
<dbReference type="Proteomes" id="UP000192801">
    <property type="component" value="Unassembled WGS sequence"/>
</dbReference>
<sequence>MTASATQVAETESPAEPPMHRRVWTLVAACFGLLLVLSSMVALNTALGDLAIETSATQTQLTWIVDAYTLVMACLLLPAGALGDRFGRRGALLFGLVVFAIASAAPILAPNPAMLIISRGLAGAGAAFIMPATLSLITSVYSREERTKAVGLWAGVSGIGGVVGMLGSGVLLNFWSWPSIFWAFTISSVALIPLTLLARPSKESEPHPLDTVGAVLIGAAVAIFVFGILEIPSRGFGDPVVYGCLGAGVVLAIGFAAVELRRRHPLLDVRLFSNTTFATGAAAITMVFFALYGFFFIYMQFIQIALGYSALGTAVALTPLAPPLLFLAATSFWYLPRMGLRLVVFLGLAITGAGFICMRYLTLDSDYWGLAWPILILTTGLGLTIAPTTTAIMSSIPDDKQGVGSAVNDTTREVGAALGIALAGSMLATQYTRVLAPSLDGFPQPVREAATRSLGEAIGVSGHLGPAGQGLVDAAMQAFTDATHFALTILGAVTVISAVLIGLWAPGRDGRQLALVRRLTGGGYTGRHRAH</sequence>
<dbReference type="Pfam" id="PF07690">
    <property type="entry name" value="MFS_1"/>
    <property type="match status" value="1"/>
</dbReference>
<accession>A0A1X0DC16</accession>
<evidence type="ECO:0000256" key="2">
    <source>
        <dbReference type="ARBA" id="ARBA00022692"/>
    </source>
</evidence>
<dbReference type="AlphaFoldDB" id="A0A1X0DC16"/>
<evidence type="ECO:0000313" key="6">
    <source>
        <dbReference type="Proteomes" id="UP000192801"/>
    </source>
</evidence>
<dbReference type="GO" id="GO:0022857">
    <property type="term" value="F:transmembrane transporter activity"/>
    <property type="evidence" value="ECO:0007669"/>
    <property type="project" value="InterPro"/>
</dbReference>